<evidence type="ECO:0000313" key="1">
    <source>
        <dbReference type="EMBL" id="EEZ30506.1"/>
    </source>
</evidence>
<dbReference type="AlphaFoldDB" id="A0A0E1X2Y2"/>
<dbReference type="Proteomes" id="UP000004659">
    <property type="component" value="Unassembled WGS sequence"/>
</dbReference>
<proteinExistence type="predicted"/>
<dbReference type="EMBL" id="EQ999546">
    <property type="protein sequence ID" value="EEZ30506.1"/>
    <property type="molecule type" value="Genomic_DNA"/>
</dbReference>
<reference evidence="1" key="1">
    <citation type="submission" date="2009-01" db="EMBL/GenBank/DDBJ databases">
        <title>The Genome Sequence of Brucella pinnipedialis M292/94/1.</title>
        <authorList>
            <consortium name="The Broad Institute Genome Sequencing Platform"/>
            <person name="Ward D."/>
            <person name="Young S.K."/>
            <person name="Kodira C.D."/>
            <person name="Zeng Q."/>
            <person name="Koehrsen M."/>
            <person name="Alvarado L."/>
            <person name="Berlin A."/>
            <person name="Borenstein D."/>
            <person name="Chen Z."/>
            <person name="Engels R."/>
            <person name="Freedman E."/>
            <person name="Gellesch M."/>
            <person name="Goldberg J."/>
            <person name="Griggs A."/>
            <person name="Gujja S."/>
            <person name="Heiman D."/>
            <person name="Hepburn T."/>
            <person name="Howarth C."/>
            <person name="Jen D."/>
            <person name="Larson L."/>
            <person name="Lewis B."/>
            <person name="Mehta T."/>
            <person name="Park D."/>
            <person name="Pearson M."/>
            <person name="Roberts A."/>
            <person name="Saif S."/>
            <person name="Shea T."/>
            <person name="Shenoy N."/>
            <person name="Sisk P."/>
            <person name="Stolte C."/>
            <person name="Sykes S."/>
            <person name="Walk T."/>
            <person name="White J."/>
            <person name="Yandava C."/>
            <person name="Whatmore A.M."/>
            <person name="Perrett L.L."/>
            <person name="O'Callaghan D."/>
            <person name="Nusbaum C."/>
            <person name="Galagan J."/>
            <person name="Birren B."/>
        </authorList>
    </citation>
    <scope>NUCLEOTIDE SEQUENCE [LARGE SCALE GENOMIC DNA]</scope>
    <source>
        <strain evidence="1">M292/94/1</strain>
    </source>
</reference>
<accession>A0A0E1X2Y2</accession>
<name>A0A0E1X2Y2_9HYPH</name>
<organism evidence="1">
    <name type="scientific">Brucella pinnipedialis M292/94/1</name>
    <dbReference type="NCBI Taxonomy" id="520462"/>
    <lineage>
        <taxon>Bacteria</taxon>
        <taxon>Pseudomonadati</taxon>
        <taxon>Pseudomonadota</taxon>
        <taxon>Alphaproteobacteria</taxon>
        <taxon>Hyphomicrobiales</taxon>
        <taxon>Brucellaceae</taxon>
        <taxon>Brucella/Ochrobactrum group</taxon>
        <taxon>Brucella</taxon>
    </lineage>
</organism>
<sequence>MASFYAFFERWPICITVMHYWSLLANRASDRYTYIEFASSQNSIRNTALLLPSRIQDQAAHPPPARPFSFSGTDFDFSRSALAISASGGLGPCVTHKPQQPDTLLIVDKSGVGRDCSVKDILTANFPV</sequence>
<dbReference type="HOGENOM" id="CLU_1955436_0_0_5"/>
<protein>
    <submittedName>
        <fullName evidence="1">Uncharacterized protein</fullName>
    </submittedName>
</protein>
<gene>
    <name evidence="1" type="ORF">BALG_00625</name>
</gene>